<dbReference type="EMBL" id="JBHRYD010000011">
    <property type="protein sequence ID" value="MFC3705633.1"/>
    <property type="molecule type" value="Genomic_DNA"/>
</dbReference>
<evidence type="ECO:0000259" key="3">
    <source>
        <dbReference type="Pfam" id="PF02826"/>
    </source>
</evidence>
<dbReference type="RefSeq" id="WP_380097523.1">
    <property type="nucleotide sequence ID" value="NZ_JBHRYD010000011.1"/>
</dbReference>
<dbReference type="SUPFAM" id="SSF51735">
    <property type="entry name" value="NAD(P)-binding Rossmann-fold domains"/>
    <property type="match status" value="1"/>
</dbReference>
<keyword evidence="1" id="KW-0560">Oxidoreductase</keyword>
<proteinExistence type="predicted"/>
<gene>
    <name evidence="4" type="ORF">ACFOOL_12790</name>
</gene>
<dbReference type="InterPro" id="IPR036291">
    <property type="entry name" value="NAD(P)-bd_dom_sf"/>
</dbReference>
<dbReference type="PANTHER" id="PTHR43333:SF1">
    <property type="entry name" value="D-ISOMER SPECIFIC 2-HYDROXYACID DEHYDROGENASE NAD-BINDING DOMAIN-CONTAINING PROTEIN"/>
    <property type="match status" value="1"/>
</dbReference>
<sequence>MSANIVHQYEPELGERIAARLPPGVKFVPLGASAGTAWTIPPEADVLLVNQNSGAVGLDRSMPAPAGWPFNLKWVHLRSTGIDKYPDWIFQVPQVTVTRGGYATPIAEYVMAAVLSAAKRMPEIWARERSGWHSVKLDTLAGRTLGIVGFGEIGKAIARRALAFDMQVLGTRRTPGPSGMDRVEIVPLEHLLQRSDHIVIATPLTEETRGLFDDAAFAQVKPGAHLINIGRGPVIDTEALRRALDGRLGLATLDVTDPEPPPEGHWLYAHPQVRLSPHISGSSPDTEAVVTGFFLENLERYRAAKPLSGLVDRRARY</sequence>
<reference evidence="5" key="1">
    <citation type="journal article" date="2019" name="Int. J. Syst. Evol. Microbiol.">
        <title>The Global Catalogue of Microorganisms (GCM) 10K type strain sequencing project: providing services to taxonomists for standard genome sequencing and annotation.</title>
        <authorList>
            <consortium name="The Broad Institute Genomics Platform"/>
            <consortium name="The Broad Institute Genome Sequencing Center for Infectious Disease"/>
            <person name="Wu L."/>
            <person name="Ma J."/>
        </authorList>
    </citation>
    <scope>NUCLEOTIDE SEQUENCE [LARGE SCALE GENOMIC DNA]</scope>
    <source>
        <strain evidence="5">KCTC 42281</strain>
    </source>
</reference>
<dbReference type="PANTHER" id="PTHR43333">
    <property type="entry name" value="2-HACID_DH_C DOMAIN-CONTAINING PROTEIN"/>
    <property type="match status" value="1"/>
</dbReference>
<keyword evidence="2" id="KW-0520">NAD</keyword>
<dbReference type="Proteomes" id="UP001595613">
    <property type="component" value="Unassembled WGS sequence"/>
</dbReference>
<evidence type="ECO:0000256" key="1">
    <source>
        <dbReference type="ARBA" id="ARBA00023002"/>
    </source>
</evidence>
<evidence type="ECO:0000313" key="4">
    <source>
        <dbReference type="EMBL" id="MFC3705633.1"/>
    </source>
</evidence>
<organism evidence="4 5">
    <name type="scientific">Devosia honganensis</name>
    <dbReference type="NCBI Taxonomy" id="1610527"/>
    <lineage>
        <taxon>Bacteria</taxon>
        <taxon>Pseudomonadati</taxon>
        <taxon>Pseudomonadota</taxon>
        <taxon>Alphaproteobacteria</taxon>
        <taxon>Hyphomicrobiales</taxon>
        <taxon>Devosiaceae</taxon>
        <taxon>Devosia</taxon>
    </lineage>
</organism>
<dbReference type="InterPro" id="IPR006140">
    <property type="entry name" value="D-isomer_DH_NAD-bd"/>
</dbReference>
<evidence type="ECO:0000256" key="2">
    <source>
        <dbReference type="ARBA" id="ARBA00023027"/>
    </source>
</evidence>
<keyword evidence="5" id="KW-1185">Reference proteome</keyword>
<dbReference type="Gene3D" id="3.40.50.720">
    <property type="entry name" value="NAD(P)-binding Rossmann-like Domain"/>
    <property type="match status" value="2"/>
</dbReference>
<feature type="domain" description="D-isomer specific 2-hydroxyacid dehydrogenase NAD-binding" evidence="3">
    <location>
        <begin position="111"/>
        <end position="280"/>
    </location>
</feature>
<comment type="caution">
    <text evidence="4">The sequence shown here is derived from an EMBL/GenBank/DDBJ whole genome shotgun (WGS) entry which is preliminary data.</text>
</comment>
<name>A0ABV7X4P4_9HYPH</name>
<evidence type="ECO:0000313" key="5">
    <source>
        <dbReference type="Proteomes" id="UP001595613"/>
    </source>
</evidence>
<protein>
    <submittedName>
        <fullName evidence="4">NAD(P)-dependent oxidoreductase</fullName>
    </submittedName>
</protein>
<accession>A0ABV7X4P4</accession>
<dbReference type="Pfam" id="PF02826">
    <property type="entry name" value="2-Hacid_dh_C"/>
    <property type="match status" value="1"/>
</dbReference>